<name>A0A9W8CMW0_9FUNG</name>
<proteinExistence type="predicted"/>
<feature type="non-terminal residue" evidence="1">
    <location>
        <position position="1"/>
    </location>
</feature>
<organism evidence="1 2">
    <name type="scientific">Coemansia biformis</name>
    <dbReference type="NCBI Taxonomy" id="1286918"/>
    <lineage>
        <taxon>Eukaryota</taxon>
        <taxon>Fungi</taxon>
        <taxon>Fungi incertae sedis</taxon>
        <taxon>Zoopagomycota</taxon>
        <taxon>Kickxellomycotina</taxon>
        <taxon>Kickxellomycetes</taxon>
        <taxon>Kickxellales</taxon>
        <taxon>Kickxellaceae</taxon>
        <taxon>Coemansia</taxon>
    </lineage>
</organism>
<evidence type="ECO:0000313" key="2">
    <source>
        <dbReference type="Proteomes" id="UP001143981"/>
    </source>
</evidence>
<protein>
    <submittedName>
        <fullName evidence="1">Uncharacterized protein</fullName>
    </submittedName>
</protein>
<comment type="caution">
    <text evidence="1">The sequence shown here is derived from an EMBL/GenBank/DDBJ whole genome shotgun (WGS) entry which is preliminary data.</text>
</comment>
<dbReference type="EMBL" id="JANBOI010004209">
    <property type="protein sequence ID" value="KAJ1717926.1"/>
    <property type="molecule type" value="Genomic_DNA"/>
</dbReference>
<dbReference type="Proteomes" id="UP001143981">
    <property type="component" value="Unassembled WGS sequence"/>
</dbReference>
<sequence>VNAWARDEVAAAHGHLQRALRYVDVREPWGAVCMTGLQRIRLEPSDGDKESRTTDRLVARSCFSETERDSRLCQVLREAAEVSGQAHEAAAEALGEQVVL</sequence>
<accession>A0A9W8CMW0</accession>
<gene>
    <name evidence="1" type="ORF">LPJ61_007039</name>
</gene>
<reference evidence="1" key="1">
    <citation type="submission" date="2022-07" db="EMBL/GenBank/DDBJ databases">
        <title>Phylogenomic reconstructions and comparative analyses of Kickxellomycotina fungi.</title>
        <authorList>
            <person name="Reynolds N.K."/>
            <person name="Stajich J.E."/>
            <person name="Barry K."/>
            <person name="Grigoriev I.V."/>
            <person name="Crous P."/>
            <person name="Smith M.E."/>
        </authorList>
    </citation>
    <scope>NUCLEOTIDE SEQUENCE</scope>
    <source>
        <strain evidence="1">BCRC 34381</strain>
    </source>
</reference>
<feature type="non-terminal residue" evidence="1">
    <location>
        <position position="100"/>
    </location>
</feature>
<dbReference type="AlphaFoldDB" id="A0A9W8CMW0"/>
<evidence type="ECO:0000313" key="1">
    <source>
        <dbReference type="EMBL" id="KAJ1717926.1"/>
    </source>
</evidence>
<keyword evidence="2" id="KW-1185">Reference proteome</keyword>